<dbReference type="PATRIC" id="fig|1263868.3.peg.295"/>
<reference evidence="1 2" key="1">
    <citation type="journal article" date="2013" name="Mar. Genomics">
        <title>Expression of sulfatases in Rhodopirellula baltica and the diversity of sulfatases in the genus Rhodopirellula.</title>
        <authorList>
            <person name="Wegner C.E."/>
            <person name="Richter-Heitmann T."/>
            <person name="Klindworth A."/>
            <person name="Klockow C."/>
            <person name="Richter M."/>
            <person name="Achstetter T."/>
            <person name="Glockner F.O."/>
            <person name="Harder J."/>
        </authorList>
    </citation>
    <scope>NUCLEOTIDE SEQUENCE [LARGE SCALE GENOMIC DNA]</scope>
    <source>
        <strain evidence="1 2">SH398</strain>
    </source>
</reference>
<accession>M5SSA7</accession>
<dbReference type="EMBL" id="ANOF01000008">
    <property type="protein sequence ID" value="EMI29164.1"/>
    <property type="molecule type" value="Genomic_DNA"/>
</dbReference>
<dbReference type="Proteomes" id="UP000011996">
    <property type="component" value="Unassembled WGS sequence"/>
</dbReference>
<evidence type="ECO:0000313" key="1">
    <source>
        <dbReference type="EMBL" id="EMI29164.1"/>
    </source>
</evidence>
<organism evidence="1 2">
    <name type="scientific">Rhodopirellula europaea SH398</name>
    <dbReference type="NCBI Taxonomy" id="1263868"/>
    <lineage>
        <taxon>Bacteria</taxon>
        <taxon>Pseudomonadati</taxon>
        <taxon>Planctomycetota</taxon>
        <taxon>Planctomycetia</taxon>
        <taxon>Pirellulales</taxon>
        <taxon>Pirellulaceae</taxon>
        <taxon>Rhodopirellula</taxon>
    </lineage>
</organism>
<name>M5SSA7_9BACT</name>
<dbReference type="AlphaFoldDB" id="M5SSA7"/>
<sequence>MRSGNSQSRWSIEEHCASKLAVFREVQRRKSWIAAMKLGTP</sequence>
<protein>
    <submittedName>
        <fullName evidence="1">Uncharacterized protein</fullName>
    </submittedName>
</protein>
<proteinExistence type="predicted"/>
<evidence type="ECO:0000313" key="2">
    <source>
        <dbReference type="Proteomes" id="UP000011996"/>
    </source>
</evidence>
<gene>
    <name evidence="1" type="ORF">RESH_00272</name>
</gene>
<comment type="caution">
    <text evidence="1">The sequence shown here is derived from an EMBL/GenBank/DDBJ whole genome shotgun (WGS) entry which is preliminary data.</text>
</comment>